<dbReference type="Proteomes" id="UP000199220">
    <property type="component" value="Unassembled WGS sequence"/>
</dbReference>
<keyword evidence="7" id="KW-1185">Reference proteome</keyword>
<feature type="compositionally biased region" description="Low complexity" evidence="4">
    <location>
        <begin position="386"/>
        <end position="402"/>
    </location>
</feature>
<dbReference type="PANTHER" id="PTHR30146:SF109">
    <property type="entry name" value="HTH-TYPE TRANSCRIPTIONAL REGULATOR GALS"/>
    <property type="match status" value="1"/>
</dbReference>
<evidence type="ECO:0000313" key="7">
    <source>
        <dbReference type="Proteomes" id="UP000199220"/>
    </source>
</evidence>
<keyword evidence="1" id="KW-0805">Transcription regulation</keyword>
<dbReference type="STRING" id="648782.SAMN04488554_2596"/>
<keyword evidence="2" id="KW-0238">DNA-binding</keyword>
<evidence type="ECO:0000256" key="4">
    <source>
        <dbReference type="SAM" id="MobiDB-lite"/>
    </source>
</evidence>
<dbReference type="Gene3D" id="1.10.260.40">
    <property type="entry name" value="lambda repressor-like DNA-binding domains"/>
    <property type="match status" value="1"/>
</dbReference>
<organism evidence="6 7">
    <name type="scientific">Ruania alba</name>
    <dbReference type="NCBI Taxonomy" id="648782"/>
    <lineage>
        <taxon>Bacteria</taxon>
        <taxon>Bacillati</taxon>
        <taxon>Actinomycetota</taxon>
        <taxon>Actinomycetes</taxon>
        <taxon>Micrococcales</taxon>
        <taxon>Ruaniaceae</taxon>
        <taxon>Ruania</taxon>
    </lineage>
</organism>
<dbReference type="Gene3D" id="3.40.50.2300">
    <property type="match status" value="2"/>
</dbReference>
<dbReference type="AlphaFoldDB" id="A0A1H5L3E7"/>
<evidence type="ECO:0000259" key="5">
    <source>
        <dbReference type="PROSITE" id="PS50932"/>
    </source>
</evidence>
<feature type="region of interest" description="Disordered" evidence="4">
    <location>
        <begin position="347"/>
        <end position="414"/>
    </location>
</feature>
<dbReference type="SUPFAM" id="SSF53822">
    <property type="entry name" value="Periplasmic binding protein-like I"/>
    <property type="match status" value="1"/>
</dbReference>
<keyword evidence="3" id="KW-0804">Transcription</keyword>
<dbReference type="GO" id="GO:0000976">
    <property type="term" value="F:transcription cis-regulatory region binding"/>
    <property type="evidence" value="ECO:0007669"/>
    <property type="project" value="TreeGrafter"/>
</dbReference>
<dbReference type="Pfam" id="PF00356">
    <property type="entry name" value="LacI"/>
    <property type="match status" value="1"/>
</dbReference>
<proteinExistence type="predicted"/>
<protein>
    <submittedName>
        <fullName evidence="6">Transcriptional regulator, LacI family</fullName>
    </submittedName>
</protein>
<evidence type="ECO:0000313" key="6">
    <source>
        <dbReference type="EMBL" id="SEE71592.1"/>
    </source>
</evidence>
<sequence>MVTLRDVAAHAGVSVSVVSRVLNSDPTIRIRPETRERVVESARLLRYAPNSAGRSLRRARTHLLALVVPDVTNATFTDLVNGVETRALDHHYSVLLASSPRMQPGSDGFNRLLSERLVDGVLLQKDDSAPTELVSRALSHPERTVMINSGPVEGVRSIAIDDVAAGALAAHHLLELGHTSIGYVGGVPASDTSARRQQGVENALTEAALTLSREHVTSLGYTYRSARDAVRILLSRDPRPTALVVGNVNAGIGALTEAAQMGIAVPRELSVVAIHDIWPAITCAPALTTIRLPMETLGSTAVDMLLDGAGAEHVETVSRVVDDPAPSWCCGSPPGLPLGSEYSPAFASHAPRRRARHPGAGGRLLTPPAVDAHPPGRPRAPPPARPWSAARRAPMSAASPTPQWHGVVVPPSSR</sequence>
<dbReference type="PANTHER" id="PTHR30146">
    <property type="entry name" value="LACI-RELATED TRANSCRIPTIONAL REPRESSOR"/>
    <property type="match status" value="1"/>
</dbReference>
<dbReference type="PROSITE" id="PS50932">
    <property type="entry name" value="HTH_LACI_2"/>
    <property type="match status" value="1"/>
</dbReference>
<feature type="compositionally biased region" description="Pro residues" evidence="4">
    <location>
        <begin position="375"/>
        <end position="385"/>
    </location>
</feature>
<dbReference type="InterPro" id="IPR028082">
    <property type="entry name" value="Peripla_BP_I"/>
</dbReference>
<evidence type="ECO:0000256" key="2">
    <source>
        <dbReference type="ARBA" id="ARBA00023125"/>
    </source>
</evidence>
<dbReference type="InterPro" id="IPR046335">
    <property type="entry name" value="LacI/GalR-like_sensor"/>
</dbReference>
<name>A0A1H5L3E7_9MICO</name>
<dbReference type="SUPFAM" id="SSF47413">
    <property type="entry name" value="lambda repressor-like DNA-binding domains"/>
    <property type="match status" value="1"/>
</dbReference>
<dbReference type="InterPro" id="IPR010982">
    <property type="entry name" value="Lambda_DNA-bd_dom_sf"/>
</dbReference>
<dbReference type="EMBL" id="FNTX01000002">
    <property type="protein sequence ID" value="SEE71592.1"/>
    <property type="molecule type" value="Genomic_DNA"/>
</dbReference>
<dbReference type="SMART" id="SM00354">
    <property type="entry name" value="HTH_LACI"/>
    <property type="match status" value="1"/>
</dbReference>
<reference evidence="7" key="1">
    <citation type="submission" date="2016-10" db="EMBL/GenBank/DDBJ databases">
        <authorList>
            <person name="Varghese N."/>
            <person name="Submissions S."/>
        </authorList>
    </citation>
    <scope>NUCLEOTIDE SEQUENCE [LARGE SCALE GENOMIC DNA]</scope>
    <source>
        <strain evidence="7">DSM 21368</strain>
    </source>
</reference>
<dbReference type="OrthoDB" id="3563699at2"/>
<evidence type="ECO:0000256" key="3">
    <source>
        <dbReference type="ARBA" id="ARBA00023163"/>
    </source>
</evidence>
<gene>
    <name evidence="6" type="ORF">SAMN04488554_2596</name>
</gene>
<dbReference type="InterPro" id="IPR000843">
    <property type="entry name" value="HTH_LacI"/>
</dbReference>
<dbReference type="Pfam" id="PF13377">
    <property type="entry name" value="Peripla_BP_3"/>
    <property type="match status" value="1"/>
</dbReference>
<dbReference type="CDD" id="cd06267">
    <property type="entry name" value="PBP1_LacI_sugar_binding-like"/>
    <property type="match status" value="1"/>
</dbReference>
<dbReference type="CDD" id="cd01392">
    <property type="entry name" value="HTH_LacI"/>
    <property type="match status" value="1"/>
</dbReference>
<accession>A0A1H5L3E7</accession>
<feature type="domain" description="HTH lacI-type" evidence="5">
    <location>
        <begin position="2"/>
        <end position="58"/>
    </location>
</feature>
<evidence type="ECO:0000256" key="1">
    <source>
        <dbReference type="ARBA" id="ARBA00023015"/>
    </source>
</evidence>
<dbReference type="GO" id="GO:0003700">
    <property type="term" value="F:DNA-binding transcription factor activity"/>
    <property type="evidence" value="ECO:0007669"/>
    <property type="project" value="TreeGrafter"/>
</dbReference>